<dbReference type="PANTHER" id="PTHR42869">
    <property type="entry name" value="SLL0572 PROTEIN"/>
    <property type="match status" value="1"/>
</dbReference>
<dbReference type="EMBL" id="CP062310">
    <property type="protein sequence ID" value="QOJ79619.1"/>
    <property type="molecule type" value="Genomic_DNA"/>
</dbReference>
<evidence type="ECO:0000313" key="1">
    <source>
        <dbReference type="EMBL" id="QOJ79619.1"/>
    </source>
</evidence>
<dbReference type="InterPro" id="IPR000836">
    <property type="entry name" value="PRTase_dom"/>
</dbReference>
<name>A0A7L9FIN0_9CREN</name>
<proteinExistence type="predicted"/>
<dbReference type="GeneID" id="59149022"/>
<dbReference type="RefSeq" id="WP_192819591.1">
    <property type="nucleotide sequence ID" value="NZ_CP062310.1"/>
</dbReference>
<accession>A0A7L9FIN0</accession>
<dbReference type="InParanoid" id="A0A7L9FIN0"/>
<dbReference type="SUPFAM" id="SSF52540">
    <property type="entry name" value="P-loop containing nucleoside triphosphate hydrolases"/>
    <property type="match status" value="1"/>
</dbReference>
<dbReference type="Proteomes" id="UP000594121">
    <property type="component" value="Chromosome"/>
</dbReference>
<dbReference type="KEGG" id="thel:IG193_03960"/>
<dbReference type="InterPro" id="IPR027417">
    <property type="entry name" value="P-loop_NTPase"/>
</dbReference>
<reference evidence="1 2" key="1">
    <citation type="submission" date="2020-10" db="EMBL/GenBank/DDBJ databases">
        <title>Thermofilum lucidum 3507LT sp. nov. a novel member of Thermofilaceae family isolated from Chile hot spring, and proposal of description order Thermofilales.</title>
        <authorList>
            <person name="Zayulina K.S."/>
            <person name="Elcheninov A.G."/>
            <person name="Toshchakov S.V."/>
            <person name="Kublanov I.V."/>
        </authorList>
    </citation>
    <scope>NUCLEOTIDE SEQUENCE [LARGE SCALE GENOMIC DNA]</scope>
    <source>
        <strain evidence="1 2">3507LT</strain>
    </source>
</reference>
<sequence>MSSHVPGKRKKVIIMGAAGRDFHNFNVIFRDNPEYEVVAFTATQIPFIDNRIYPPELAGSLYPNGIPIYPEDKLEELIKKFGVDEVYLSYSDLRFNEVMDKASRVIAAGASFVLLGAEKTMLKSSKPVIAVTASRTGAGKSTVTRYVTRILRKQGVRFVVVRHPMPYGDLKSSAIQRFASFEDLERYKCTIEEREEYEPHLAMGNIVYAGVDYGRILRDAEKESELIVWDGGNNDWPFFKPDLYITVVDPTRPDDVLGSYPGYVNVKLADVIVVNKVNVVDEYAVEKVRKSVREVNNRATIVYTASELYVDAPEIIKGRRVVVVEDGPTVTHGSLSYAAGYNAAKQYGAKEIVDPRPYAVGSIAEAYKKYPHIGPVVPALGYSEMQMRELEETLNRIPADAIVLGTPSDLRRYLRLNKPAVKVSYEARGVSKPGLEEVLLDFINRSLRH</sequence>
<dbReference type="InterPro" id="IPR053199">
    <property type="entry name" value="cDPG_synthetase-like"/>
</dbReference>
<organism evidence="1 2">
    <name type="scientific">Infirmifilum lucidum</name>
    <dbReference type="NCBI Taxonomy" id="2776706"/>
    <lineage>
        <taxon>Archaea</taxon>
        <taxon>Thermoproteota</taxon>
        <taxon>Thermoprotei</taxon>
        <taxon>Thermofilales</taxon>
        <taxon>Thermofilaceae</taxon>
        <taxon>Infirmifilum</taxon>
    </lineage>
</organism>
<gene>
    <name evidence="1" type="ORF">IG193_03960</name>
</gene>
<evidence type="ECO:0000313" key="2">
    <source>
        <dbReference type="Proteomes" id="UP000594121"/>
    </source>
</evidence>
<protein>
    <submittedName>
        <fullName evidence="1">GTPase</fullName>
    </submittedName>
</protein>
<dbReference type="AlphaFoldDB" id="A0A7L9FIN0"/>
<dbReference type="Gene3D" id="3.40.50.720">
    <property type="entry name" value="NAD(P)-binding Rossmann-like Domain"/>
    <property type="match status" value="1"/>
</dbReference>
<keyword evidence="2" id="KW-1185">Reference proteome</keyword>
<dbReference type="Gene3D" id="3.40.50.300">
    <property type="entry name" value="P-loop containing nucleotide triphosphate hydrolases"/>
    <property type="match status" value="1"/>
</dbReference>
<dbReference type="CDD" id="cd06223">
    <property type="entry name" value="PRTases_typeI"/>
    <property type="match status" value="1"/>
</dbReference>
<dbReference type="PANTHER" id="PTHR42869:SF1">
    <property type="entry name" value="SLL0572 PROTEIN"/>
    <property type="match status" value="1"/>
</dbReference>